<feature type="region of interest" description="Disordered" evidence="1">
    <location>
        <begin position="1"/>
        <end position="42"/>
    </location>
</feature>
<proteinExistence type="predicted"/>
<dbReference type="Proteomes" id="UP000663854">
    <property type="component" value="Unassembled WGS sequence"/>
</dbReference>
<sequence length="142" mass="16220">LSQISIDNFDISSNSSSIETSSDNDTIQSTSSRSNTTENEYETKIEDVKPVYQRTIEEIMIESDISIAYNLNDDRTKLKRSSQSTIKTSITSINFSLEINHKSILLFLDDENSTEQFKNELANMKAKSKHIEEIIENFLLNN</sequence>
<reference evidence="2" key="1">
    <citation type="submission" date="2021-02" db="EMBL/GenBank/DDBJ databases">
        <authorList>
            <person name="Nowell W R."/>
        </authorList>
    </citation>
    <scope>NUCLEOTIDE SEQUENCE</scope>
</reference>
<feature type="non-terminal residue" evidence="2">
    <location>
        <position position="1"/>
    </location>
</feature>
<comment type="caution">
    <text evidence="2">The sequence shown here is derived from an EMBL/GenBank/DDBJ whole genome shotgun (WGS) entry which is preliminary data.</text>
</comment>
<name>A0A815QL20_9BILA</name>
<evidence type="ECO:0000313" key="2">
    <source>
        <dbReference type="EMBL" id="CAF1463490.1"/>
    </source>
</evidence>
<feature type="compositionally biased region" description="Low complexity" evidence="1">
    <location>
        <begin position="1"/>
        <end position="38"/>
    </location>
</feature>
<dbReference type="EMBL" id="CAJNOH010007683">
    <property type="protein sequence ID" value="CAF1463490.1"/>
    <property type="molecule type" value="Genomic_DNA"/>
</dbReference>
<evidence type="ECO:0000313" key="5">
    <source>
        <dbReference type="Proteomes" id="UP000663870"/>
    </source>
</evidence>
<dbReference type="Proteomes" id="UP000663870">
    <property type="component" value="Unassembled WGS sequence"/>
</dbReference>
<dbReference type="AlphaFoldDB" id="A0A815QL20"/>
<keyword evidence="5" id="KW-1185">Reference proteome</keyword>
<evidence type="ECO:0000256" key="1">
    <source>
        <dbReference type="SAM" id="MobiDB-lite"/>
    </source>
</evidence>
<gene>
    <name evidence="3" type="ORF">JXQ802_LOCUS53447</name>
    <name evidence="2" type="ORF">PYM288_LOCUS37047</name>
</gene>
<accession>A0A815QL20</accession>
<evidence type="ECO:0000313" key="3">
    <source>
        <dbReference type="EMBL" id="CAF1642781.1"/>
    </source>
</evidence>
<dbReference type="EMBL" id="CAJNOL010009350">
    <property type="protein sequence ID" value="CAF1642781.1"/>
    <property type="molecule type" value="Genomic_DNA"/>
</dbReference>
<organism evidence="2 4">
    <name type="scientific">Rotaria sordida</name>
    <dbReference type="NCBI Taxonomy" id="392033"/>
    <lineage>
        <taxon>Eukaryota</taxon>
        <taxon>Metazoa</taxon>
        <taxon>Spiralia</taxon>
        <taxon>Gnathifera</taxon>
        <taxon>Rotifera</taxon>
        <taxon>Eurotatoria</taxon>
        <taxon>Bdelloidea</taxon>
        <taxon>Philodinida</taxon>
        <taxon>Philodinidae</taxon>
        <taxon>Rotaria</taxon>
    </lineage>
</organism>
<protein>
    <submittedName>
        <fullName evidence="2">Uncharacterized protein</fullName>
    </submittedName>
</protein>
<evidence type="ECO:0000313" key="4">
    <source>
        <dbReference type="Proteomes" id="UP000663854"/>
    </source>
</evidence>